<reference evidence="2 3" key="1">
    <citation type="submission" date="2022-03" db="EMBL/GenBank/DDBJ databases">
        <authorList>
            <person name="Macdonald S."/>
            <person name="Ahmed S."/>
            <person name="Newling K."/>
        </authorList>
    </citation>
    <scope>NUCLEOTIDE SEQUENCE [LARGE SCALE GENOMIC DNA]</scope>
</reference>
<name>A0ABC8LLJ7_ERUVS</name>
<dbReference type="SMART" id="SM00579">
    <property type="entry name" value="FBD"/>
    <property type="match status" value="1"/>
</dbReference>
<proteinExistence type="predicted"/>
<dbReference type="SUPFAM" id="SSF52047">
    <property type="entry name" value="RNI-like"/>
    <property type="match status" value="1"/>
</dbReference>
<protein>
    <recommendedName>
        <fullName evidence="1">FBD domain-containing protein</fullName>
    </recommendedName>
</protein>
<dbReference type="PANTHER" id="PTHR31293">
    <property type="entry name" value="RNI-LIKE SUPERFAMILY PROTEIN"/>
    <property type="match status" value="1"/>
</dbReference>
<accession>A0ABC8LLJ7</accession>
<organism evidence="2 3">
    <name type="scientific">Eruca vesicaria subsp. sativa</name>
    <name type="common">Garden rocket</name>
    <name type="synonym">Eruca sativa</name>
    <dbReference type="NCBI Taxonomy" id="29727"/>
    <lineage>
        <taxon>Eukaryota</taxon>
        <taxon>Viridiplantae</taxon>
        <taxon>Streptophyta</taxon>
        <taxon>Embryophyta</taxon>
        <taxon>Tracheophyta</taxon>
        <taxon>Spermatophyta</taxon>
        <taxon>Magnoliopsida</taxon>
        <taxon>eudicotyledons</taxon>
        <taxon>Gunneridae</taxon>
        <taxon>Pentapetalae</taxon>
        <taxon>rosids</taxon>
        <taxon>malvids</taxon>
        <taxon>Brassicales</taxon>
        <taxon>Brassicaceae</taxon>
        <taxon>Brassiceae</taxon>
        <taxon>Eruca</taxon>
    </lineage>
</organism>
<dbReference type="Proteomes" id="UP001642260">
    <property type="component" value="Unassembled WGS sequence"/>
</dbReference>
<dbReference type="AlphaFoldDB" id="A0ABC8LLJ7"/>
<dbReference type="Gene3D" id="3.80.10.10">
    <property type="entry name" value="Ribonuclease Inhibitor"/>
    <property type="match status" value="1"/>
</dbReference>
<evidence type="ECO:0000259" key="1">
    <source>
        <dbReference type="SMART" id="SM00579"/>
    </source>
</evidence>
<evidence type="ECO:0000313" key="2">
    <source>
        <dbReference type="EMBL" id="CAH8384514.1"/>
    </source>
</evidence>
<dbReference type="PANTHER" id="PTHR31293:SF12">
    <property type="entry name" value="RNI-LIKE SUPERFAMILY PROTEIN"/>
    <property type="match status" value="1"/>
</dbReference>
<keyword evidence="3" id="KW-1185">Reference proteome</keyword>
<gene>
    <name evidence="2" type="ORF">ERUC_LOCUS36997</name>
</gene>
<dbReference type="EMBL" id="CAKOAT010626265">
    <property type="protein sequence ID" value="CAH8384514.1"/>
    <property type="molecule type" value="Genomic_DNA"/>
</dbReference>
<sequence length="213" mass="24098">MSRGGGGALDRLYLDVFAKGVTPLPLKVFTCKSLVELKLGKGFVISMGLKNVKILNLTAITSWSFASFAEVIPVFENLSRLSVSTEYSWQVLPVLLKKTPNLESLIIQGFSLHGGKSNGKSQYSHENSFLWTCPVKVVKITNFWGTSREFEQMNHFLEELPCLEMLKLRARAKDEEAKLKLTRDLQMHPKACKIQLKFYPFETELNMIKHGSI</sequence>
<dbReference type="InterPro" id="IPR032675">
    <property type="entry name" value="LRR_dom_sf"/>
</dbReference>
<feature type="domain" description="FBD" evidence="1">
    <location>
        <begin position="128"/>
        <end position="197"/>
    </location>
</feature>
<comment type="caution">
    <text evidence="2">The sequence shown here is derived from an EMBL/GenBank/DDBJ whole genome shotgun (WGS) entry which is preliminary data.</text>
</comment>
<evidence type="ECO:0000313" key="3">
    <source>
        <dbReference type="Proteomes" id="UP001642260"/>
    </source>
</evidence>
<dbReference type="InterPro" id="IPR055294">
    <property type="entry name" value="FBL60-like"/>
</dbReference>
<dbReference type="InterPro" id="IPR006566">
    <property type="entry name" value="FBD"/>
</dbReference>